<dbReference type="Proteomes" id="UP000271974">
    <property type="component" value="Unassembled WGS sequence"/>
</dbReference>
<name>A0A433TKF7_ELYCH</name>
<comment type="catalytic activity">
    <reaction evidence="12">
        <text>15-oxo-(5S,6R)-dihydroxy-(7E,9E,11Z)-eicosatrienoate + NADH + H(+) = (5S,6R,15S)-trihydroxy-(7E,9E,11Z)-eicosatrienoate + NAD(+)</text>
        <dbReference type="Rhea" id="RHEA:41596"/>
        <dbReference type="ChEBI" id="CHEBI:15378"/>
        <dbReference type="ChEBI" id="CHEBI:57540"/>
        <dbReference type="ChEBI" id="CHEBI:57945"/>
        <dbReference type="ChEBI" id="CHEBI:78325"/>
        <dbReference type="ChEBI" id="CHEBI:78329"/>
    </reaction>
    <physiologicalReaction direction="left-to-right" evidence="12">
        <dbReference type="Rhea" id="RHEA:41597"/>
    </physiologicalReaction>
</comment>
<sequence length="222" mass="24194">MPGYDVREKVFFITGGASGIGRGLAEGVLANHGKVFFVDLQEELGREAHTELAASYGAHNIRFAVADVTNRDSIQEVFNMAVATFGRVDVMVNNAGIVRESQPDKVIAVNLLGVIQGTEIAMAHMRKDKGGNGGRVVNISSLYGLLESPYFPVYSATKQGIRAYTRSLSLSPKLDEIGMEFATLHPDSVDTAIMRFPNVQPGDVLYLDDLLKQFKGKVQYLP</sequence>
<evidence type="ECO:0000256" key="6">
    <source>
        <dbReference type="ARBA" id="ARBA00041812"/>
    </source>
</evidence>
<dbReference type="GO" id="GO:0047034">
    <property type="term" value="F:15-hydroxyicosatetraenoate dehydrogenase activity"/>
    <property type="evidence" value="ECO:0007669"/>
    <property type="project" value="UniProtKB-EC"/>
</dbReference>
<accession>A0A433TKF7</accession>
<evidence type="ECO:0000256" key="2">
    <source>
        <dbReference type="ARBA" id="ARBA00023002"/>
    </source>
</evidence>
<evidence type="ECO:0000256" key="15">
    <source>
        <dbReference type="ARBA" id="ARBA00048393"/>
    </source>
</evidence>
<dbReference type="InterPro" id="IPR036291">
    <property type="entry name" value="NAD(P)-bd_dom_sf"/>
</dbReference>
<evidence type="ECO:0000256" key="12">
    <source>
        <dbReference type="ARBA" id="ARBA00048140"/>
    </source>
</evidence>
<comment type="catalytic activity">
    <reaction evidence="16">
        <text>lipoxin A4 + NAD(+) = 15-oxo-(5S,6R)-dihydroxy-(7E,9E,11Z,13E)-eicosatetraenoate + NADH + H(+)</text>
        <dbReference type="Rhea" id="RHEA:41572"/>
        <dbReference type="ChEBI" id="CHEBI:15378"/>
        <dbReference type="ChEBI" id="CHEBI:57540"/>
        <dbReference type="ChEBI" id="CHEBI:57945"/>
        <dbReference type="ChEBI" id="CHEBI:67026"/>
        <dbReference type="ChEBI" id="CHEBI:78311"/>
    </reaction>
    <physiologicalReaction direction="left-to-right" evidence="16">
        <dbReference type="Rhea" id="RHEA:41573"/>
    </physiologicalReaction>
</comment>
<evidence type="ECO:0000313" key="23">
    <source>
        <dbReference type="EMBL" id="RUS82052.1"/>
    </source>
</evidence>
<evidence type="ECO:0000256" key="9">
    <source>
        <dbReference type="ARBA" id="ARBA00047325"/>
    </source>
</evidence>
<dbReference type="EMBL" id="RQTK01000306">
    <property type="protein sequence ID" value="RUS82052.1"/>
    <property type="molecule type" value="Genomic_DNA"/>
</dbReference>
<dbReference type="PROSITE" id="PS00061">
    <property type="entry name" value="ADH_SHORT"/>
    <property type="match status" value="1"/>
</dbReference>
<comment type="caution">
    <text evidence="23">The sequence shown here is derived from an EMBL/GenBank/DDBJ whole genome shotgun (WGS) entry which is preliminary data.</text>
</comment>
<evidence type="ECO:0000256" key="20">
    <source>
        <dbReference type="ARBA" id="ARBA00049151"/>
    </source>
</evidence>
<comment type="catalytic activity">
    <reaction evidence="19">
        <text>resolvin D2 + NAD(+) = 16-oxoresolvin D2 + NADH + H(+)</text>
        <dbReference type="Rhea" id="RHEA:53588"/>
        <dbReference type="ChEBI" id="CHEBI:15378"/>
        <dbReference type="ChEBI" id="CHEBI:57540"/>
        <dbReference type="ChEBI" id="CHEBI:57945"/>
        <dbReference type="ChEBI" id="CHEBI:133367"/>
        <dbReference type="ChEBI" id="CHEBI:137498"/>
    </reaction>
    <physiologicalReaction direction="left-to-right" evidence="19">
        <dbReference type="Rhea" id="RHEA:53589"/>
    </physiologicalReaction>
</comment>
<comment type="catalytic activity">
    <reaction evidence="20">
        <text>(15S)-hydroxy-(5Z,8Z,11Z,13E)-eicosatetraenoate + NAD(+) = 15-oxo-(5Z,8Z,11Z,13E)-eicosatetraenoate + NADH + H(+)</text>
        <dbReference type="Rhea" id="RHEA:23260"/>
        <dbReference type="ChEBI" id="CHEBI:15378"/>
        <dbReference type="ChEBI" id="CHEBI:57409"/>
        <dbReference type="ChEBI" id="CHEBI:57410"/>
        <dbReference type="ChEBI" id="CHEBI:57540"/>
        <dbReference type="ChEBI" id="CHEBI:57945"/>
        <dbReference type="EC" id="1.1.1.232"/>
    </reaction>
    <physiologicalReaction direction="left-to-right" evidence="20">
        <dbReference type="Rhea" id="RHEA:23261"/>
    </physiologicalReaction>
</comment>
<evidence type="ECO:0000256" key="11">
    <source>
        <dbReference type="ARBA" id="ARBA00048008"/>
    </source>
</evidence>
<evidence type="ECO:0000256" key="10">
    <source>
        <dbReference type="ARBA" id="ARBA00047672"/>
    </source>
</evidence>
<evidence type="ECO:0000256" key="17">
    <source>
        <dbReference type="ARBA" id="ARBA00048611"/>
    </source>
</evidence>
<evidence type="ECO:0000256" key="5">
    <source>
        <dbReference type="ARBA" id="ARBA00040276"/>
    </source>
</evidence>
<evidence type="ECO:0000256" key="19">
    <source>
        <dbReference type="ARBA" id="ARBA00048921"/>
    </source>
</evidence>
<dbReference type="AlphaFoldDB" id="A0A433TKF7"/>
<dbReference type="SUPFAM" id="SSF51735">
    <property type="entry name" value="NAD(P)-binding Rossmann-fold domains"/>
    <property type="match status" value="1"/>
</dbReference>
<reference evidence="23 24" key="1">
    <citation type="submission" date="2019-01" db="EMBL/GenBank/DDBJ databases">
        <title>A draft genome assembly of the solar-powered sea slug Elysia chlorotica.</title>
        <authorList>
            <person name="Cai H."/>
            <person name="Li Q."/>
            <person name="Fang X."/>
            <person name="Li J."/>
            <person name="Curtis N.E."/>
            <person name="Altenburger A."/>
            <person name="Shibata T."/>
            <person name="Feng M."/>
            <person name="Maeda T."/>
            <person name="Schwartz J.A."/>
            <person name="Shigenobu S."/>
            <person name="Lundholm N."/>
            <person name="Nishiyama T."/>
            <person name="Yang H."/>
            <person name="Hasebe M."/>
            <person name="Li S."/>
            <person name="Pierce S.K."/>
            <person name="Wang J."/>
        </authorList>
    </citation>
    <scope>NUCLEOTIDE SEQUENCE [LARGE SCALE GENOMIC DNA]</scope>
    <source>
        <strain evidence="23">EC2010</strain>
        <tissue evidence="23">Whole organism of an adult</tissue>
    </source>
</reference>
<comment type="catalytic activity">
    <reaction evidence="9">
        <text>prostaglandin E1 + NAD(+) = 15-oxoprostaglandin E1 + NADH + H(+)</text>
        <dbReference type="Rhea" id="RHEA:16477"/>
        <dbReference type="ChEBI" id="CHEBI:15378"/>
        <dbReference type="ChEBI" id="CHEBI:57397"/>
        <dbReference type="ChEBI" id="CHEBI:57401"/>
        <dbReference type="ChEBI" id="CHEBI:57540"/>
        <dbReference type="ChEBI" id="CHEBI:57945"/>
    </reaction>
    <physiologicalReaction direction="left-to-right" evidence="9">
        <dbReference type="Rhea" id="RHEA:16478"/>
    </physiologicalReaction>
</comment>
<evidence type="ECO:0000256" key="18">
    <source>
        <dbReference type="ARBA" id="ARBA00048739"/>
    </source>
</evidence>
<evidence type="ECO:0000256" key="22">
    <source>
        <dbReference type="RuleBase" id="RU000363"/>
    </source>
</evidence>
<evidence type="ECO:0000256" key="7">
    <source>
        <dbReference type="ARBA" id="ARBA00042026"/>
    </source>
</evidence>
<dbReference type="PRINTS" id="PR00081">
    <property type="entry name" value="GDHRDH"/>
</dbReference>
<gene>
    <name evidence="23" type="ORF">EGW08_010182</name>
</gene>
<evidence type="ECO:0000313" key="24">
    <source>
        <dbReference type="Proteomes" id="UP000271974"/>
    </source>
</evidence>
<evidence type="ECO:0000256" key="8">
    <source>
        <dbReference type="ARBA" id="ARBA00045705"/>
    </source>
</evidence>
<comment type="catalytic activity">
    <reaction evidence="17">
        <text>prostaglandin A1 + NAD(+) = 15-oxo-prostaglandin A1 + NADH + H(+)</text>
        <dbReference type="Rhea" id="RHEA:41263"/>
        <dbReference type="ChEBI" id="CHEBI:15378"/>
        <dbReference type="ChEBI" id="CHEBI:57398"/>
        <dbReference type="ChEBI" id="CHEBI:57540"/>
        <dbReference type="ChEBI" id="CHEBI:57945"/>
        <dbReference type="ChEBI" id="CHEBI:85072"/>
    </reaction>
    <physiologicalReaction direction="left-to-right" evidence="17">
        <dbReference type="Rhea" id="RHEA:41264"/>
    </physiologicalReaction>
</comment>
<dbReference type="GO" id="GO:0005737">
    <property type="term" value="C:cytoplasm"/>
    <property type="evidence" value="ECO:0007669"/>
    <property type="project" value="TreeGrafter"/>
</dbReference>
<evidence type="ECO:0000256" key="14">
    <source>
        <dbReference type="ARBA" id="ARBA00048170"/>
    </source>
</evidence>
<dbReference type="GO" id="GO:0016404">
    <property type="term" value="F:15-hydroxyprostaglandin dehydrogenase (NAD+) activity"/>
    <property type="evidence" value="ECO:0007669"/>
    <property type="project" value="UniProtKB-EC"/>
</dbReference>
<comment type="similarity">
    <text evidence="1 22">Belongs to the short-chain dehydrogenases/reductases (SDR) family.</text>
</comment>
<dbReference type="PANTHER" id="PTHR44229:SF4">
    <property type="entry name" value="15-HYDROXYPROSTAGLANDIN DEHYDROGENASE [NAD(+)]"/>
    <property type="match status" value="1"/>
</dbReference>
<proteinExistence type="inferred from homology"/>
<dbReference type="PRINTS" id="PR00080">
    <property type="entry name" value="SDRFAMILY"/>
</dbReference>
<evidence type="ECO:0000256" key="1">
    <source>
        <dbReference type="ARBA" id="ARBA00006484"/>
    </source>
</evidence>
<dbReference type="Gene3D" id="3.40.50.720">
    <property type="entry name" value="NAD(P)-binding Rossmann-like Domain"/>
    <property type="match status" value="1"/>
</dbReference>
<comment type="catalytic activity">
    <reaction evidence="21">
        <text>resolvin E1 + NAD(+) = 18-oxo-resolvin E1 + NADH + H(+)</text>
        <dbReference type="Rhea" id="RHEA:49244"/>
        <dbReference type="ChEBI" id="CHEBI:15378"/>
        <dbReference type="ChEBI" id="CHEBI:57540"/>
        <dbReference type="ChEBI" id="CHEBI:57945"/>
        <dbReference type="ChEBI" id="CHEBI:91000"/>
        <dbReference type="ChEBI" id="CHEBI:91001"/>
    </reaction>
    <physiologicalReaction direction="left-to-right" evidence="21">
        <dbReference type="Rhea" id="RHEA:49245"/>
    </physiologicalReaction>
</comment>
<comment type="catalytic activity">
    <reaction evidence="14">
        <text>resolvin D1 + NAD(+) = 17-oxoresolvin D1 + NADH + H(+)</text>
        <dbReference type="Rhea" id="RHEA:50128"/>
        <dbReference type="ChEBI" id="CHEBI:15378"/>
        <dbReference type="ChEBI" id="CHEBI:57540"/>
        <dbReference type="ChEBI" id="CHEBI:57945"/>
        <dbReference type="ChEBI" id="CHEBI:132079"/>
        <dbReference type="ChEBI" id="CHEBI:132081"/>
    </reaction>
    <physiologicalReaction direction="left-to-right" evidence="14">
        <dbReference type="Rhea" id="RHEA:50129"/>
    </physiologicalReaction>
</comment>
<evidence type="ECO:0000256" key="4">
    <source>
        <dbReference type="ARBA" id="ARBA00039060"/>
    </source>
</evidence>
<comment type="catalytic activity">
    <reaction evidence="10">
        <text>resolvin D1 + NAD(+) = 8-oxoresolvin D1 + NADH + H(+)</text>
        <dbReference type="Rhea" id="RHEA:50124"/>
        <dbReference type="ChEBI" id="CHEBI:15378"/>
        <dbReference type="ChEBI" id="CHEBI:57540"/>
        <dbReference type="ChEBI" id="CHEBI:57945"/>
        <dbReference type="ChEBI" id="CHEBI:132079"/>
        <dbReference type="ChEBI" id="CHEBI:132080"/>
    </reaction>
    <physiologicalReaction direction="left-to-right" evidence="10">
        <dbReference type="Rhea" id="RHEA:50125"/>
    </physiologicalReaction>
</comment>
<dbReference type="InterPro" id="IPR020904">
    <property type="entry name" value="Sc_DH/Rdtase_CS"/>
</dbReference>
<dbReference type="InterPro" id="IPR002347">
    <property type="entry name" value="SDR_fam"/>
</dbReference>
<comment type="catalytic activity">
    <reaction evidence="13">
        <text>(11R)-hydroxy-(5Z,8Z,12E,14Z)-eicosatetraenoate + NAD(+) = 11-oxo-(5Z,8Z,12E,14Z)-eicosatetraenoate + NADH + H(+)</text>
        <dbReference type="Rhea" id="RHEA:48640"/>
        <dbReference type="ChEBI" id="CHEBI:15378"/>
        <dbReference type="ChEBI" id="CHEBI:57540"/>
        <dbReference type="ChEBI" id="CHEBI:57945"/>
        <dbReference type="ChEBI" id="CHEBI:78836"/>
        <dbReference type="ChEBI" id="CHEBI:90697"/>
    </reaction>
    <physiologicalReaction direction="left-to-right" evidence="13">
        <dbReference type="Rhea" id="RHEA:48641"/>
    </physiologicalReaction>
</comment>
<dbReference type="PANTHER" id="PTHR44229">
    <property type="entry name" value="15-HYDROXYPROSTAGLANDIN DEHYDROGENASE [NAD(+)]"/>
    <property type="match status" value="1"/>
</dbReference>
<comment type="function">
    <text evidence="8">Catalyzes the NAD-dependent dehydrogenation (oxidation) of a broad array of hydroxylated polyunsaturated fatty acids (mainly eicosanoids and docosanoids, including prostaglandins, lipoxins and resolvins), yielding their corresponding keto (oxo) metabolites. Decreases the levels of the pro-proliferative prostaglandins such as prostaglandin E2 (whose activity is increased in cancer because of an increase in the expression of cyclooxygenase 2) and generates oxo-fatty acid products that can profoundly influence cell function by abrogating pro-inflammatory cytokine expression. Converts resolvins E1, D1 and D2 to their oxo products, which represents a mode of resolvin inactivation. Resolvin E1 plays important roles during the resolution phase of acute inflammation, while resolvins D1 and D2 have a unique role in obesity-induced adipose inflammation.</text>
</comment>
<keyword evidence="2" id="KW-0560">Oxidoreductase</keyword>
<dbReference type="EC" id="1.1.1.141" evidence="3"/>
<dbReference type="Pfam" id="PF00106">
    <property type="entry name" value="adh_short"/>
    <property type="match status" value="1"/>
</dbReference>
<keyword evidence="24" id="KW-1185">Reference proteome</keyword>
<evidence type="ECO:0000256" key="16">
    <source>
        <dbReference type="ARBA" id="ARBA00048535"/>
    </source>
</evidence>
<organism evidence="23 24">
    <name type="scientific">Elysia chlorotica</name>
    <name type="common">Eastern emerald elysia</name>
    <name type="synonym">Sea slug</name>
    <dbReference type="NCBI Taxonomy" id="188477"/>
    <lineage>
        <taxon>Eukaryota</taxon>
        <taxon>Metazoa</taxon>
        <taxon>Spiralia</taxon>
        <taxon>Lophotrochozoa</taxon>
        <taxon>Mollusca</taxon>
        <taxon>Gastropoda</taxon>
        <taxon>Heterobranchia</taxon>
        <taxon>Euthyneura</taxon>
        <taxon>Panpulmonata</taxon>
        <taxon>Sacoglossa</taxon>
        <taxon>Placobranchoidea</taxon>
        <taxon>Plakobranchidae</taxon>
        <taxon>Elysia</taxon>
    </lineage>
</organism>
<evidence type="ECO:0000256" key="3">
    <source>
        <dbReference type="ARBA" id="ARBA00038968"/>
    </source>
</evidence>
<comment type="catalytic activity">
    <reaction evidence="11">
        <text>14-hydroxy-(4Z,7Z,10Z,12E,16Z,19Z)-docosahexaenoate + NAD(+) = 14-oxo-(4Z,7Z,10Z,12E,16Z,19Z)-docosahexaenoate + NADH + H(+)</text>
        <dbReference type="Rhea" id="RHEA:48952"/>
        <dbReference type="ChEBI" id="CHEBI:15378"/>
        <dbReference type="ChEBI" id="CHEBI:57540"/>
        <dbReference type="ChEBI" id="CHEBI:57945"/>
        <dbReference type="ChEBI" id="CHEBI:90866"/>
        <dbReference type="ChEBI" id="CHEBI:90867"/>
    </reaction>
    <physiologicalReaction direction="left-to-right" evidence="11">
        <dbReference type="Rhea" id="RHEA:48953"/>
    </physiologicalReaction>
</comment>
<comment type="catalytic activity">
    <reaction evidence="18">
        <text>prostaglandin E2 + NAD(+) = 15-oxoprostaglandin E2 + NADH + H(+)</text>
        <dbReference type="Rhea" id="RHEA:11876"/>
        <dbReference type="ChEBI" id="CHEBI:15378"/>
        <dbReference type="ChEBI" id="CHEBI:57400"/>
        <dbReference type="ChEBI" id="CHEBI:57540"/>
        <dbReference type="ChEBI" id="CHEBI:57945"/>
        <dbReference type="ChEBI" id="CHEBI:606564"/>
        <dbReference type="EC" id="1.1.1.141"/>
    </reaction>
    <physiologicalReaction direction="left-to-right" evidence="18">
        <dbReference type="Rhea" id="RHEA:11877"/>
    </physiologicalReaction>
</comment>
<dbReference type="OrthoDB" id="6045940at2759"/>
<evidence type="ECO:0000256" key="21">
    <source>
        <dbReference type="ARBA" id="ARBA00049188"/>
    </source>
</evidence>
<dbReference type="STRING" id="188477.A0A433TKF7"/>
<protein>
    <recommendedName>
        <fullName evidence="5">15-hydroxyprostaglandin dehydrogenase [NAD(+)]</fullName>
        <ecNumber evidence="3">1.1.1.141</ecNumber>
        <ecNumber evidence="4">1.1.1.232</ecNumber>
    </recommendedName>
    <alternativeName>
        <fullName evidence="7">Eicosanoid/docosanoid dehydrogenase [NAD(+)]</fullName>
    </alternativeName>
    <alternativeName>
        <fullName evidence="6">Prostaglandin dehydrogenase 1</fullName>
    </alternativeName>
</protein>
<dbReference type="EC" id="1.1.1.232" evidence="4"/>
<comment type="catalytic activity">
    <reaction evidence="15">
        <text>resolvin D2 + NAD(+) = 7-oxoresolvin D2 + NADH + H(+)</text>
        <dbReference type="Rhea" id="RHEA:53584"/>
        <dbReference type="ChEBI" id="CHEBI:15378"/>
        <dbReference type="ChEBI" id="CHEBI:57540"/>
        <dbReference type="ChEBI" id="CHEBI:57945"/>
        <dbReference type="ChEBI" id="CHEBI:133367"/>
        <dbReference type="ChEBI" id="CHEBI:137497"/>
    </reaction>
    <physiologicalReaction direction="left-to-right" evidence="15">
        <dbReference type="Rhea" id="RHEA:53585"/>
    </physiologicalReaction>
</comment>
<evidence type="ECO:0000256" key="13">
    <source>
        <dbReference type="ARBA" id="ARBA00048144"/>
    </source>
</evidence>